<keyword evidence="3" id="KW-1185">Reference proteome</keyword>
<name>A0A9N9BKB1_9GLOM</name>
<feature type="non-terminal residue" evidence="2">
    <location>
        <position position="1"/>
    </location>
</feature>
<dbReference type="EMBL" id="CAJVPI010000751">
    <property type="protein sequence ID" value="CAG8568867.1"/>
    <property type="molecule type" value="Genomic_DNA"/>
</dbReference>
<evidence type="ECO:0000313" key="2">
    <source>
        <dbReference type="EMBL" id="CAG8568867.1"/>
    </source>
</evidence>
<protein>
    <submittedName>
        <fullName evidence="2">6554_t:CDS:1</fullName>
    </submittedName>
</protein>
<feature type="region of interest" description="Disordered" evidence="1">
    <location>
        <begin position="51"/>
        <end position="76"/>
    </location>
</feature>
<evidence type="ECO:0000256" key="1">
    <source>
        <dbReference type="SAM" id="MobiDB-lite"/>
    </source>
</evidence>
<accession>A0A9N9BKB1</accession>
<feature type="region of interest" description="Disordered" evidence="1">
    <location>
        <begin position="1"/>
        <end position="37"/>
    </location>
</feature>
<feature type="compositionally biased region" description="Basic and acidic residues" evidence="1">
    <location>
        <begin position="13"/>
        <end position="30"/>
    </location>
</feature>
<proteinExistence type="predicted"/>
<evidence type="ECO:0000313" key="3">
    <source>
        <dbReference type="Proteomes" id="UP000789739"/>
    </source>
</evidence>
<dbReference type="AlphaFoldDB" id="A0A9N9BKB1"/>
<dbReference type="OrthoDB" id="2445808at2759"/>
<organism evidence="2 3">
    <name type="scientific">Paraglomus brasilianum</name>
    <dbReference type="NCBI Taxonomy" id="144538"/>
    <lineage>
        <taxon>Eukaryota</taxon>
        <taxon>Fungi</taxon>
        <taxon>Fungi incertae sedis</taxon>
        <taxon>Mucoromycota</taxon>
        <taxon>Glomeromycotina</taxon>
        <taxon>Glomeromycetes</taxon>
        <taxon>Paraglomerales</taxon>
        <taxon>Paraglomeraceae</taxon>
        <taxon>Paraglomus</taxon>
    </lineage>
</organism>
<sequence length="127" mass="15036">HDAYKQGQKTKREKYDLKSKSLEAAREDNKQAQIEENEWKKKYDDIAKREEKRNQEVKNIQEKLKDPNLSDKKRGELEERLTSLLAQQDEDKKEKDKIMTKLKQLGDRIKNNNKIISGVGLNTDEKH</sequence>
<comment type="caution">
    <text evidence="2">The sequence shown here is derived from an EMBL/GenBank/DDBJ whole genome shotgun (WGS) entry which is preliminary data.</text>
</comment>
<reference evidence="2" key="1">
    <citation type="submission" date="2021-06" db="EMBL/GenBank/DDBJ databases">
        <authorList>
            <person name="Kallberg Y."/>
            <person name="Tangrot J."/>
            <person name="Rosling A."/>
        </authorList>
    </citation>
    <scope>NUCLEOTIDE SEQUENCE</scope>
    <source>
        <strain evidence="2">BR232B</strain>
    </source>
</reference>
<dbReference type="Proteomes" id="UP000789739">
    <property type="component" value="Unassembled WGS sequence"/>
</dbReference>
<gene>
    <name evidence="2" type="ORF">PBRASI_LOCUS5990</name>
</gene>